<dbReference type="EMBL" id="JACSPX010000001">
    <property type="protein sequence ID" value="MBD8012039.1"/>
    <property type="molecule type" value="Genomic_DNA"/>
</dbReference>
<evidence type="ECO:0000313" key="2">
    <source>
        <dbReference type="EMBL" id="MBD8012039.1"/>
    </source>
</evidence>
<proteinExistence type="predicted"/>
<organism evidence="2 3">
    <name type="scientific">Microbacterium commune</name>
    <dbReference type="NCBI Taxonomy" id="2762219"/>
    <lineage>
        <taxon>Bacteria</taxon>
        <taxon>Bacillati</taxon>
        <taxon>Actinomycetota</taxon>
        <taxon>Actinomycetes</taxon>
        <taxon>Micrococcales</taxon>
        <taxon>Microbacteriaceae</taxon>
        <taxon>Microbacterium</taxon>
    </lineage>
</organism>
<reference evidence="2 3" key="1">
    <citation type="submission" date="2020-08" db="EMBL/GenBank/DDBJ databases">
        <title>A Genomic Blueprint of the Chicken Gut Microbiome.</title>
        <authorList>
            <person name="Gilroy R."/>
            <person name="Ravi A."/>
            <person name="Getino M."/>
            <person name="Pursley I."/>
            <person name="Horton D.L."/>
            <person name="Alikhan N.-F."/>
            <person name="Baker D."/>
            <person name="Gharbi K."/>
            <person name="Hall N."/>
            <person name="Watson M."/>
            <person name="Adriaenssens E.M."/>
            <person name="Foster-Nyarko E."/>
            <person name="Jarju S."/>
            <person name="Secka A."/>
            <person name="Antonio M."/>
            <person name="Oren A."/>
            <person name="Chaudhuri R."/>
            <person name="La Ragione R.M."/>
            <person name="Hildebrand F."/>
            <person name="Pallen M.J."/>
        </authorList>
    </citation>
    <scope>NUCLEOTIDE SEQUENCE [LARGE SCALE GENOMIC DNA]</scope>
    <source>
        <strain evidence="2 3">Re1</strain>
    </source>
</reference>
<dbReference type="RefSeq" id="WP_191712575.1">
    <property type="nucleotide sequence ID" value="NZ_JACSPX010000001.1"/>
</dbReference>
<comment type="caution">
    <text evidence="2">The sequence shown here is derived from an EMBL/GenBank/DDBJ whole genome shotgun (WGS) entry which is preliminary data.</text>
</comment>
<evidence type="ECO:0000259" key="1">
    <source>
        <dbReference type="Pfam" id="PF10022"/>
    </source>
</evidence>
<dbReference type="PANTHER" id="PTHR35339">
    <property type="entry name" value="LINALOOL DEHYDRATASE_ISOMERASE DOMAIN-CONTAINING PROTEIN"/>
    <property type="match status" value="1"/>
</dbReference>
<gene>
    <name evidence="2" type="ORF">H9633_06970</name>
</gene>
<dbReference type="Proteomes" id="UP000611521">
    <property type="component" value="Unassembled WGS sequence"/>
</dbReference>
<accession>A0ABR8W4T8</accession>
<protein>
    <submittedName>
        <fullName evidence="2">DUF2264 domain-containing protein</fullName>
    </submittedName>
</protein>
<dbReference type="Pfam" id="PF10022">
    <property type="entry name" value="DUF2264"/>
    <property type="match status" value="1"/>
</dbReference>
<name>A0ABR8W4T8_9MICO</name>
<dbReference type="InterPro" id="IPR016624">
    <property type="entry name" value="UCP014753"/>
</dbReference>
<feature type="domain" description="DUF2264" evidence="1">
    <location>
        <begin position="23"/>
        <end position="370"/>
    </location>
</feature>
<dbReference type="PANTHER" id="PTHR35339:SF4">
    <property type="entry name" value="LINALOOL DEHYDRATASE_ISOMERASE DOMAIN-CONTAINING PROTEIN"/>
    <property type="match status" value="1"/>
</dbReference>
<evidence type="ECO:0000313" key="3">
    <source>
        <dbReference type="Proteomes" id="UP000611521"/>
    </source>
</evidence>
<sequence length="666" mass="71140">MPTIAPAWMPPDDPLSAPYTGYTRAHWVAAADRILDAARQRSTNGGALVDFSAAPGTADAGAGPPMDRLEGFARTFLLAALRISGDPAGTEGTAPLIAHYAEAVQHAIAQRIWPALTDHSQATVEAASIAIALHLTRDTVWAALDDATRDGVHAWFAQARGTWCADNNHVLLGATLAAFNHAGGFADGRDTVENALDRMDDWHRADGWYTDGDGRRFDHYNAFAFHWYPFFIDELMGAGFDDRRALHRERLAAFVDGYQLLFDARCAPVFQGRSLIYRWATAAPFWMARREGLDVLGPGMTRRLTSGILRHFVDSGSLDTGVLSLGWQRGPIPSMVQSYSGPGSPYWAAKGFLGLALPADDPVWSAAEAPLQIERTDVRRVLDGPRWLIEGRADDGIVRLHNFGSDGHPTRDDPLYRRLQFSSVTRPVPGGTVRDSDLTIDGAVHRPATRATVGARGGAVTRALDAGGRHVVSRVATKIVGAGVVHVARLTGCVGLPGRVSGAALVADDDRPVGIAPQGQGEVVDRGEVRDQGEAVARSAARDQGEAVAQSAGLVSAVRFLGAWAASPSAEPAALPLAPVGVVERIADGADVLLCPTVRLGPLPAEVVIVWQTALSRASIAALAISDVVVHDDHVALTVDGERCVFRWSLAEFLPADVEAQLIRRP</sequence>
<keyword evidence="3" id="KW-1185">Reference proteome</keyword>
<dbReference type="InterPro" id="IPR049349">
    <property type="entry name" value="DUF2264_N"/>
</dbReference>